<dbReference type="PANTHER" id="PTHR40758:SF1">
    <property type="entry name" value="CONSERVED PROTEIN"/>
    <property type="match status" value="1"/>
</dbReference>
<dbReference type="Proteomes" id="UP000325211">
    <property type="component" value="Chromosome"/>
</dbReference>
<name>A0A5P2DA29_STRVZ</name>
<protein>
    <recommendedName>
        <fullName evidence="1">Mycothiol-dependent maleylpyruvate isomerase metal-binding domain-containing protein</fullName>
    </recommendedName>
</protein>
<dbReference type="AlphaFoldDB" id="A0A5P2DA29"/>
<sequence>MDYIALFHSEVSAFRHAVHRAIRAGEGAPLVPSCPGWSIADLVGHLGGVHRYVAHILRENLTEPPDHTDLALYDLPADPAALAAWPVPDRAPNLGPVPAVLTDWFAEGARALEEQFRSGRPGRTVWTWSAEQSPGFWLRIQAIEAALHRWDAEGVTGEPAAIDRELATDAVGHTFTVMAPFRRALKQAPPGTGERYRFRQSDGPGEWTVHFDGDRVALETDHRTAVDAELTGTASELMLFLWNRIPADRLPVTGDPKHFDRYFELVPPV</sequence>
<dbReference type="EMBL" id="CP029190">
    <property type="protein sequence ID" value="QES51613.1"/>
    <property type="molecule type" value="Genomic_DNA"/>
</dbReference>
<proteinExistence type="predicted"/>
<feature type="domain" description="Mycothiol-dependent maleylpyruvate isomerase metal-binding" evidence="1">
    <location>
        <begin position="31"/>
        <end position="152"/>
    </location>
</feature>
<evidence type="ECO:0000259" key="1">
    <source>
        <dbReference type="Pfam" id="PF11716"/>
    </source>
</evidence>
<dbReference type="InterPro" id="IPR017517">
    <property type="entry name" value="Maleyloyr_isom"/>
</dbReference>
<dbReference type="Pfam" id="PF11716">
    <property type="entry name" value="MDMPI_N"/>
    <property type="match status" value="1"/>
</dbReference>
<evidence type="ECO:0000313" key="3">
    <source>
        <dbReference type="Proteomes" id="UP000325211"/>
    </source>
</evidence>
<organism evidence="2 3">
    <name type="scientific">Streptomyces venezuelae</name>
    <dbReference type="NCBI Taxonomy" id="54571"/>
    <lineage>
        <taxon>Bacteria</taxon>
        <taxon>Bacillati</taxon>
        <taxon>Actinomycetota</taxon>
        <taxon>Actinomycetes</taxon>
        <taxon>Kitasatosporales</taxon>
        <taxon>Streptomycetaceae</taxon>
        <taxon>Streptomyces</taxon>
    </lineage>
</organism>
<accession>A0A5P2DA29</accession>
<dbReference type="NCBIfam" id="TIGR03083">
    <property type="entry name" value="maleylpyruvate isomerase family mycothiol-dependent enzyme"/>
    <property type="match status" value="1"/>
</dbReference>
<dbReference type="Gene3D" id="1.20.120.450">
    <property type="entry name" value="dinb family like domain"/>
    <property type="match status" value="1"/>
</dbReference>
<dbReference type="InterPro" id="IPR024344">
    <property type="entry name" value="MDMPI_metal-binding"/>
</dbReference>
<dbReference type="SUPFAM" id="SSF109854">
    <property type="entry name" value="DinB/YfiT-like putative metalloenzymes"/>
    <property type="match status" value="1"/>
</dbReference>
<dbReference type="PANTHER" id="PTHR40758">
    <property type="entry name" value="CONSERVED PROTEIN"/>
    <property type="match status" value="1"/>
</dbReference>
<dbReference type="RefSeq" id="WP_150211358.1">
    <property type="nucleotide sequence ID" value="NZ_CP029190.1"/>
</dbReference>
<evidence type="ECO:0000313" key="2">
    <source>
        <dbReference type="EMBL" id="QES51613.1"/>
    </source>
</evidence>
<reference evidence="2 3" key="1">
    <citation type="submission" date="2018-05" db="EMBL/GenBank/DDBJ databases">
        <title>Streptomyces venezuelae.</title>
        <authorList>
            <person name="Kim W."/>
            <person name="Lee N."/>
            <person name="Cho B.-K."/>
        </authorList>
    </citation>
    <scope>NUCLEOTIDE SEQUENCE [LARGE SCALE GENOMIC DNA]</scope>
    <source>
        <strain evidence="2 3">ATCC 21782</strain>
    </source>
</reference>
<dbReference type="GO" id="GO:0005886">
    <property type="term" value="C:plasma membrane"/>
    <property type="evidence" value="ECO:0007669"/>
    <property type="project" value="TreeGrafter"/>
</dbReference>
<dbReference type="InterPro" id="IPR034660">
    <property type="entry name" value="DinB/YfiT-like"/>
</dbReference>
<dbReference type="GO" id="GO:0046872">
    <property type="term" value="F:metal ion binding"/>
    <property type="evidence" value="ECO:0007669"/>
    <property type="project" value="InterPro"/>
</dbReference>
<dbReference type="OrthoDB" id="3671213at2"/>
<gene>
    <name evidence="2" type="ORF">DEJ50_30955</name>
</gene>